<evidence type="ECO:0000313" key="1">
    <source>
        <dbReference type="EMBL" id="MBB4965157.1"/>
    </source>
</evidence>
<accession>A0A7W7T361</accession>
<protein>
    <submittedName>
        <fullName evidence="1">Uncharacterized protein</fullName>
    </submittedName>
</protein>
<proteinExistence type="predicted"/>
<dbReference type="EMBL" id="JACHJS010000001">
    <property type="protein sequence ID" value="MBB4965157.1"/>
    <property type="molecule type" value="Genomic_DNA"/>
</dbReference>
<keyword evidence="2" id="KW-1185">Reference proteome</keyword>
<organism evidence="1 2">
    <name type="scientific">Saccharothrix violaceirubra</name>
    <dbReference type="NCBI Taxonomy" id="413306"/>
    <lineage>
        <taxon>Bacteria</taxon>
        <taxon>Bacillati</taxon>
        <taxon>Actinomycetota</taxon>
        <taxon>Actinomycetes</taxon>
        <taxon>Pseudonocardiales</taxon>
        <taxon>Pseudonocardiaceae</taxon>
        <taxon>Saccharothrix</taxon>
    </lineage>
</organism>
<name>A0A7W7T361_9PSEU</name>
<sequence length="34" mass="3967">MKNETGRHRERPYGFVGCVAAEALRDKEFRDAKE</sequence>
<reference evidence="1 2" key="1">
    <citation type="submission" date="2020-08" db="EMBL/GenBank/DDBJ databases">
        <title>Sequencing the genomes of 1000 actinobacteria strains.</title>
        <authorList>
            <person name="Klenk H.-P."/>
        </authorList>
    </citation>
    <scope>NUCLEOTIDE SEQUENCE [LARGE SCALE GENOMIC DNA]</scope>
    <source>
        <strain evidence="1 2">DSM 45084</strain>
    </source>
</reference>
<dbReference type="AlphaFoldDB" id="A0A7W7T361"/>
<gene>
    <name evidence="1" type="ORF">F4559_002516</name>
</gene>
<evidence type="ECO:0000313" key="2">
    <source>
        <dbReference type="Proteomes" id="UP000542674"/>
    </source>
</evidence>
<dbReference type="Proteomes" id="UP000542674">
    <property type="component" value="Unassembled WGS sequence"/>
</dbReference>
<comment type="caution">
    <text evidence="1">The sequence shown here is derived from an EMBL/GenBank/DDBJ whole genome shotgun (WGS) entry which is preliminary data.</text>
</comment>